<reference evidence="4 5" key="1">
    <citation type="submission" date="2018-06" db="EMBL/GenBank/DDBJ databases">
        <title>Genomic Encyclopedia of Type Strains, Phase IV (KMG-IV): sequencing the most valuable type-strain genomes for metagenomic binning, comparative biology and taxonomic classification.</title>
        <authorList>
            <person name="Goeker M."/>
        </authorList>
    </citation>
    <scope>NUCLEOTIDE SEQUENCE [LARGE SCALE GENOMIC DNA]</scope>
    <source>
        <strain evidence="4 5">DSM 25532</strain>
    </source>
</reference>
<sequence length="449" mass="49789">MTASILRAALLVSALTGSLLQGAPPPSNWQSWAPREEISPHFAHQEKGGIDGKGSFVIESDKREGQQGAWKGEFPVQGGRPHRFSVWYKATGVENADHSIITRILWRDAQDKPVKHAEPTFTAYRKGEPPKSEPEYPRRKAVAKNGWTEMSDTYLVPPGATKGMVELYLQWQPGARVEWSGAGLAEVAEMPSRKVRLATVHFQPREGKTLLEKARLFEPLLAEAAKQKADFVVLPETLTYYGSGKPMVECAETVPGSVTDYFGTLAKQHNNYIVAGLIERDGALVYNVAVLIGPDGKVAGKYRKCSLPRSEVEAGVTPGHEYPVFTTRFGKVGMMVCYDGFFPEVARQLTINGAEVIAWPVWGCNPMLAQARACENHVYVVSSTYEKPETGWMLSAIYGHDGTVLSYAKEWSTVVVQEVDLEKREHWHSLGDFKAQIPSHRPPWVVNAR</sequence>
<dbReference type="PANTHER" id="PTHR43674:SF16">
    <property type="entry name" value="CARBON-NITROGEN FAMILY, PUTATIVE (AFU_ORTHOLOGUE AFUA_5G02350)-RELATED"/>
    <property type="match status" value="1"/>
</dbReference>
<name>A0A366HP83_9BACT</name>
<accession>A0A366HP83</accession>
<feature type="chain" id="PRO_5016669391" evidence="2">
    <location>
        <begin position="24"/>
        <end position="449"/>
    </location>
</feature>
<protein>
    <submittedName>
        <fullName evidence="4">Putative amidohydrolase</fullName>
    </submittedName>
</protein>
<comment type="caution">
    <text evidence="4">The sequence shown here is derived from an EMBL/GenBank/DDBJ whole genome shotgun (WGS) entry which is preliminary data.</text>
</comment>
<dbReference type="SUPFAM" id="SSF56317">
    <property type="entry name" value="Carbon-nitrogen hydrolase"/>
    <property type="match status" value="1"/>
</dbReference>
<dbReference type="InterPro" id="IPR036526">
    <property type="entry name" value="C-N_Hydrolase_sf"/>
</dbReference>
<dbReference type="Pfam" id="PF00795">
    <property type="entry name" value="CN_hydrolase"/>
    <property type="match status" value="1"/>
</dbReference>
<proteinExistence type="predicted"/>
<dbReference type="EMBL" id="QNRR01000003">
    <property type="protein sequence ID" value="RBP45305.1"/>
    <property type="molecule type" value="Genomic_DNA"/>
</dbReference>
<dbReference type="GO" id="GO:0016811">
    <property type="term" value="F:hydrolase activity, acting on carbon-nitrogen (but not peptide) bonds, in linear amides"/>
    <property type="evidence" value="ECO:0007669"/>
    <property type="project" value="TreeGrafter"/>
</dbReference>
<evidence type="ECO:0000313" key="4">
    <source>
        <dbReference type="EMBL" id="RBP45305.1"/>
    </source>
</evidence>
<dbReference type="InterPro" id="IPR003010">
    <property type="entry name" value="C-N_Hydrolase"/>
</dbReference>
<dbReference type="Proteomes" id="UP000253426">
    <property type="component" value="Unassembled WGS sequence"/>
</dbReference>
<feature type="domain" description="CN hydrolase" evidence="3">
    <location>
        <begin position="195"/>
        <end position="421"/>
    </location>
</feature>
<keyword evidence="2" id="KW-0732">Signal</keyword>
<organism evidence="4 5">
    <name type="scientific">Roseimicrobium gellanilyticum</name>
    <dbReference type="NCBI Taxonomy" id="748857"/>
    <lineage>
        <taxon>Bacteria</taxon>
        <taxon>Pseudomonadati</taxon>
        <taxon>Verrucomicrobiota</taxon>
        <taxon>Verrucomicrobiia</taxon>
        <taxon>Verrucomicrobiales</taxon>
        <taxon>Verrucomicrobiaceae</taxon>
        <taxon>Roseimicrobium</taxon>
    </lineage>
</organism>
<evidence type="ECO:0000313" key="5">
    <source>
        <dbReference type="Proteomes" id="UP000253426"/>
    </source>
</evidence>
<dbReference type="Gene3D" id="3.60.110.10">
    <property type="entry name" value="Carbon-nitrogen hydrolase"/>
    <property type="match status" value="1"/>
</dbReference>
<dbReference type="PANTHER" id="PTHR43674">
    <property type="entry name" value="NITRILASE C965.09-RELATED"/>
    <property type="match status" value="1"/>
</dbReference>
<dbReference type="CDD" id="cd07197">
    <property type="entry name" value="nitrilase"/>
    <property type="match status" value="1"/>
</dbReference>
<dbReference type="PROSITE" id="PS50263">
    <property type="entry name" value="CN_HYDROLASE"/>
    <property type="match status" value="1"/>
</dbReference>
<evidence type="ECO:0000259" key="3">
    <source>
        <dbReference type="PROSITE" id="PS50263"/>
    </source>
</evidence>
<keyword evidence="1 4" id="KW-0378">Hydrolase</keyword>
<evidence type="ECO:0000256" key="2">
    <source>
        <dbReference type="SAM" id="SignalP"/>
    </source>
</evidence>
<dbReference type="AlphaFoldDB" id="A0A366HP83"/>
<dbReference type="Gene3D" id="2.60.120.260">
    <property type="entry name" value="Galactose-binding domain-like"/>
    <property type="match status" value="1"/>
</dbReference>
<feature type="signal peptide" evidence="2">
    <location>
        <begin position="1"/>
        <end position="23"/>
    </location>
</feature>
<dbReference type="InterPro" id="IPR050345">
    <property type="entry name" value="Aliph_Amidase/BUP"/>
</dbReference>
<evidence type="ECO:0000256" key="1">
    <source>
        <dbReference type="ARBA" id="ARBA00022801"/>
    </source>
</evidence>
<keyword evidence="5" id="KW-1185">Reference proteome</keyword>
<gene>
    <name evidence="4" type="ORF">DES53_103303</name>
</gene>
<dbReference type="RefSeq" id="WP_211325523.1">
    <property type="nucleotide sequence ID" value="NZ_QNRR01000003.1"/>
</dbReference>